<keyword evidence="3 6" id="KW-0540">Nuclease</keyword>
<comment type="function">
    <text evidence="6">Involved in correct processing of both the 5' and 3' ends of 23S rRNA precursor. Processes 30S rRNA precursor transcript even in absence of ribonuclease 3 (Rnc); Rnc processes 30S rRNA into smaller rRNA precursors.</text>
</comment>
<dbReference type="RefSeq" id="WP_186906082.1">
    <property type="nucleotide sequence ID" value="NZ_JACOPP010000001.1"/>
</dbReference>
<comment type="subcellular location">
    <subcellularLocation>
        <location evidence="6">Cytoplasm</location>
    </subcellularLocation>
</comment>
<comment type="cofactor">
    <cofactor evidence="6">
        <name>Mg(2+)</name>
        <dbReference type="ChEBI" id="CHEBI:18420"/>
    </cofactor>
</comment>
<name>A0A8J6JB68_9FIRM</name>
<keyword evidence="9" id="KW-1185">Reference proteome</keyword>
<gene>
    <name evidence="6" type="primary">mrnC</name>
    <name evidence="8" type="ORF">H8S57_00040</name>
</gene>
<comment type="similarity">
    <text evidence="6">Belongs to the MrnC RNase family.</text>
</comment>
<evidence type="ECO:0000256" key="3">
    <source>
        <dbReference type="ARBA" id="ARBA00022722"/>
    </source>
</evidence>
<dbReference type="GO" id="GO:0005737">
    <property type="term" value="C:cytoplasm"/>
    <property type="evidence" value="ECO:0007669"/>
    <property type="project" value="UniProtKB-SubCell"/>
</dbReference>
<keyword evidence="2 6" id="KW-0698">rRNA processing</keyword>
<evidence type="ECO:0000256" key="5">
    <source>
        <dbReference type="ARBA" id="ARBA00022801"/>
    </source>
</evidence>
<dbReference type="InterPro" id="IPR036389">
    <property type="entry name" value="RNase_III_sf"/>
</dbReference>
<keyword evidence="1 6" id="KW-0690">Ribosome biogenesis</keyword>
<keyword evidence="6" id="KW-0694">RNA-binding</keyword>
<dbReference type="Pfam" id="PF00636">
    <property type="entry name" value="Ribonuclease_3"/>
    <property type="match status" value="1"/>
</dbReference>
<reference evidence="8" key="1">
    <citation type="submission" date="2020-08" db="EMBL/GenBank/DDBJ databases">
        <title>Genome public.</title>
        <authorList>
            <person name="Liu C."/>
            <person name="Sun Q."/>
        </authorList>
    </citation>
    <scope>NUCLEOTIDE SEQUENCE</scope>
    <source>
        <strain evidence="8">NSJ-51</strain>
    </source>
</reference>
<dbReference type="Proteomes" id="UP000661435">
    <property type="component" value="Unassembled WGS sequence"/>
</dbReference>
<dbReference type="SUPFAM" id="SSF69065">
    <property type="entry name" value="RNase III domain-like"/>
    <property type="match status" value="1"/>
</dbReference>
<evidence type="ECO:0000259" key="7">
    <source>
        <dbReference type="Pfam" id="PF00636"/>
    </source>
</evidence>
<evidence type="ECO:0000313" key="9">
    <source>
        <dbReference type="Proteomes" id="UP000661435"/>
    </source>
</evidence>
<dbReference type="GO" id="GO:0019843">
    <property type="term" value="F:rRNA binding"/>
    <property type="evidence" value="ECO:0007669"/>
    <property type="project" value="UniProtKB-UniRule"/>
</dbReference>
<dbReference type="AlphaFoldDB" id="A0A8J6JB68"/>
<feature type="domain" description="RNase III" evidence="7">
    <location>
        <begin position="22"/>
        <end position="118"/>
    </location>
</feature>
<evidence type="ECO:0000256" key="6">
    <source>
        <dbReference type="HAMAP-Rule" id="MF_01468"/>
    </source>
</evidence>
<sequence length="137" mass="15306">MTNYFHLNTRPDAVRAISTLGLAHLGDGVFELMVRSWLCLHGKATSRGLHKATVGYVAAPAQARAAEKILPQLIGEEADVFRRGRNTSPHSVPQNASRADYQTATGLEALFGWLWLQGRTERLNELFEQMMEENPCR</sequence>
<comment type="caution">
    <text evidence="8">The sequence shown here is derived from an EMBL/GenBank/DDBJ whole genome shotgun (WGS) entry which is preliminary data.</text>
</comment>
<evidence type="ECO:0000313" key="8">
    <source>
        <dbReference type="EMBL" id="MBC5732117.1"/>
    </source>
</evidence>
<keyword evidence="4 6" id="KW-0255">Endonuclease</keyword>
<dbReference type="InterPro" id="IPR008226">
    <property type="entry name" value="Mini3_fam"/>
</dbReference>
<evidence type="ECO:0000256" key="4">
    <source>
        <dbReference type="ARBA" id="ARBA00022759"/>
    </source>
</evidence>
<keyword evidence="6" id="KW-0699">rRNA-binding</keyword>
<keyword evidence="5 6" id="KW-0378">Hydrolase</keyword>
<evidence type="ECO:0000256" key="1">
    <source>
        <dbReference type="ARBA" id="ARBA00022517"/>
    </source>
</evidence>
<comment type="subunit">
    <text evidence="6">Homodimer.</text>
</comment>
<dbReference type="PANTHER" id="PTHR34276:SF1">
    <property type="entry name" value="MINI-RIBONUCLEASE 3"/>
    <property type="match status" value="1"/>
</dbReference>
<dbReference type="HAMAP" id="MF_01468">
    <property type="entry name" value="RNase_Mini_III"/>
    <property type="match status" value="1"/>
</dbReference>
<dbReference type="EC" id="3.1.26.-" evidence="6"/>
<proteinExistence type="inferred from homology"/>
<dbReference type="GO" id="GO:0004525">
    <property type="term" value="F:ribonuclease III activity"/>
    <property type="evidence" value="ECO:0007669"/>
    <property type="project" value="InterPro"/>
</dbReference>
<feature type="active site" evidence="6">
    <location>
        <position position="27"/>
    </location>
</feature>
<dbReference type="GO" id="GO:0006364">
    <property type="term" value="P:rRNA processing"/>
    <property type="evidence" value="ECO:0007669"/>
    <property type="project" value="UniProtKB-UniRule"/>
</dbReference>
<dbReference type="EMBL" id="JACOPP010000001">
    <property type="protein sequence ID" value="MBC5732117.1"/>
    <property type="molecule type" value="Genomic_DNA"/>
</dbReference>
<dbReference type="PANTHER" id="PTHR34276">
    <property type="entry name" value="MINI-RIBONUCLEASE 3"/>
    <property type="match status" value="1"/>
</dbReference>
<keyword evidence="6" id="KW-0963">Cytoplasm</keyword>
<dbReference type="Gene3D" id="1.10.1520.10">
    <property type="entry name" value="Ribonuclease III domain"/>
    <property type="match status" value="1"/>
</dbReference>
<dbReference type="PIRSF" id="PIRSF005520">
    <property type="entry name" value="UCP005520"/>
    <property type="match status" value="1"/>
</dbReference>
<protein>
    <recommendedName>
        <fullName evidence="6">Mini-ribonuclease 3</fullName>
        <shortName evidence="6">Mini-3</shortName>
        <shortName evidence="6">Mini-RNase 3</shortName>
        <ecNumber evidence="6">3.1.26.-</ecNumber>
    </recommendedName>
    <alternativeName>
        <fullName evidence="6">Mini-RNase III</fullName>
        <shortName evidence="6">Mini-III</shortName>
    </alternativeName>
</protein>
<keyword evidence="6" id="KW-0460">Magnesium</keyword>
<evidence type="ECO:0000256" key="2">
    <source>
        <dbReference type="ARBA" id="ARBA00022552"/>
    </source>
</evidence>
<dbReference type="InterPro" id="IPR000999">
    <property type="entry name" value="RNase_III_dom"/>
</dbReference>
<organism evidence="8 9">
    <name type="scientific">Lawsonibacter hominis</name>
    <dbReference type="NCBI Taxonomy" id="2763053"/>
    <lineage>
        <taxon>Bacteria</taxon>
        <taxon>Bacillati</taxon>
        <taxon>Bacillota</taxon>
        <taxon>Clostridia</taxon>
        <taxon>Eubacteriales</taxon>
        <taxon>Oscillospiraceae</taxon>
        <taxon>Lawsonibacter</taxon>
    </lineage>
</organism>
<accession>A0A8J6JB68</accession>